<keyword evidence="7" id="KW-0418">Kinase</keyword>
<dbReference type="InterPro" id="IPR003018">
    <property type="entry name" value="GAF"/>
</dbReference>
<dbReference type="PANTHER" id="PTHR43711:SF31">
    <property type="entry name" value="HISTIDINE KINASE"/>
    <property type="match status" value="1"/>
</dbReference>
<evidence type="ECO:0000256" key="1">
    <source>
        <dbReference type="ARBA" id="ARBA00000085"/>
    </source>
</evidence>
<dbReference type="InterPro" id="IPR050736">
    <property type="entry name" value="Sensor_HK_Regulatory"/>
</dbReference>
<dbReference type="InterPro" id="IPR005467">
    <property type="entry name" value="His_kinase_dom"/>
</dbReference>
<protein>
    <recommendedName>
        <fullName evidence="4">histidine kinase</fullName>
        <ecNumber evidence="4">2.7.13.3</ecNumber>
    </recommendedName>
</protein>
<dbReference type="InterPro" id="IPR003661">
    <property type="entry name" value="HisK_dim/P_dom"/>
</dbReference>
<dbReference type="InterPro" id="IPR029016">
    <property type="entry name" value="GAF-like_dom_sf"/>
</dbReference>
<evidence type="ECO:0000256" key="5">
    <source>
        <dbReference type="ARBA" id="ARBA00022553"/>
    </source>
</evidence>
<evidence type="ECO:0000256" key="6">
    <source>
        <dbReference type="ARBA" id="ARBA00022679"/>
    </source>
</evidence>
<dbReference type="SMART" id="SM00091">
    <property type="entry name" value="PAS"/>
    <property type="match status" value="1"/>
</dbReference>
<dbReference type="Pfam" id="PF00512">
    <property type="entry name" value="HisKA"/>
    <property type="match status" value="1"/>
</dbReference>
<gene>
    <name evidence="12" type="ORF">Val02_80640</name>
</gene>
<dbReference type="SMART" id="SM00388">
    <property type="entry name" value="HisKA"/>
    <property type="match status" value="1"/>
</dbReference>
<dbReference type="GO" id="GO:0005509">
    <property type="term" value="F:calcium ion binding"/>
    <property type="evidence" value="ECO:0007669"/>
    <property type="project" value="UniProtKB-ARBA"/>
</dbReference>
<dbReference type="SUPFAM" id="SSF55785">
    <property type="entry name" value="PYP-like sensor domain (PAS domain)"/>
    <property type="match status" value="1"/>
</dbReference>
<dbReference type="InterPro" id="IPR036097">
    <property type="entry name" value="HisK_dim/P_sf"/>
</dbReference>
<dbReference type="SMART" id="SM00065">
    <property type="entry name" value="GAF"/>
    <property type="match status" value="1"/>
</dbReference>
<dbReference type="AlphaFoldDB" id="A0A8J4DVH2"/>
<keyword evidence="5" id="KW-0597">Phosphoprotein</keyword>
<evidence type="ECO:0000313" key="12">
    <source>
        <dbReference type="EMBL" id="GIJ51178.1"/>
    </source>
</evidence>
<dbReference type="EC" id="2.7.13.3" evidence="4"/>
<dbReference type="Gene3D" id="3.30.565.10">
    <property type="entry name" value="Histidine kinase-like ATPase, C-terminal domain"/>
    <property type="match status" value="1"/>
</dbReference>
<dbReference type="SUPFAM" id="SSF47384">
    <property type="entry name" value="Homodimeric domain of signal transducing histidine kinase"/>
    <property type="match status" value="1"/>
</dbReference>
<dbReference type="Proteomes" id="UP000619260">
    <property type="component" value="Unassembled WGS sequence"/>
</dbReference>
<name>A0A8J4DVH2_9ACTN</name>
<dbReference type="Gene3D" id="3.30.450.20">
    <property type="entry name" value="PAS domain"/>
    <property type="match status" value="1"/>
</dbReference>
<dbReference type="InterPro" id="IPR003594">
    <property type="entry name" value="HATPase_dom"/>
</dbReference>
<accession>A0A8J4DVH2</accession>
<dbReference type="CDD" id="cd00082">
    <property type="entry name" value="HisKA"/>
    <property type="match status" value="1"/>
</dbReference>
<evidence type="ECO:0000256" key="3">
    <source>
        <dbReference type="ARBA" id="ARBA00004236"/>
    </source>
</evidence>
<dbReference type="InterPro" id="IPR000014">
    <property type="entry name" value="PAS"/>
</dbReference>
<feature type="domain" description="Histidine kinase" evidence="10">
    <location>
        <begin position="344"/>
        <end position="561"/>
    </location>
</feature>
<dbReference type="InterPro" id="IPR035965">
    <property type="entry name" value="PAS-like_dom_sf"/>
</dbReference>
<keyword evidence="13" id="KW-1185">Reference proteome</keyword>
<comment type="cofactor">
    <cofactor evidence="2">
        <name>a divalent metal cation</name>
        <dbReference type="ChEBI" id="CHEBI:60240"/>
    </cofactor>
</comment>
<proteinExistence type="predicted"/>
<dbReference type="Gene3D" id="3.30.450.40">
    <property type="match status" value="1"/>
</dbReference>
<dbReference type="GO" id="GO:0005886">
    <property type="term" value="C:plasma membrane"/>
    <property type="evidence" value="ECO:0007669"/>
    <property type="project" value="UniProtKB-SubCell"/>
</dbReference>
<dbReference type="FunFam" id="3.30.565.10:FF:000006">
    <property type="entry name" value="Sensor histidine kinase WalK"/>
    <property type="match status" value="1"/>
</dbReference>
<evidence type="ECO:0000256" key="2">
    <source>
        <dbReference type="ARBA" id="ARBA00001968"/>
    </source>
</evidence>
<evidence type="ECO:0000256" key="8">
    <source>
        <dbReference type="ARBA" id="ARBA00023012"/>
    </source>
</evidence>
<evidence type="ECO:0000259" key="11">
    <source>
        <dbReference type="PROSITE" id="PS50112"/>
    </source>
</evidence>
<dbReference type="FunFam" id="1.10.287.130:FF:000001">
    <property type="entry name" value="Two-component sensor histidine kinase"/>
    <property type="match status" value="1"/>
</dbReference>
<dbReference type="Pfam" id="PF00989">
    <property type="entry name" value="PAS"/>
    <property type="match status" value="1"/>
</dbReference>
<keyword evidence="8" id="KW-0902">Two-component regulatory system</keyword>
<dbReference type="RefSeq" id="WP_203904593.1">
    <property type="nucleotide sequence ID" value="NZ_BOPF01000045.1"/>
</dbReference>
<comment type="caution">
    <text evidence="12">The sequence shown here is derived from an EMBL/GenBank/DDBJ whole genome shotgun (WGS) entry which is preliminary data.</text>
</comment>
<dbReference type="PANTHER" id="PTHR43711">
    <property type="entry name" value="TWO-COMPONENT HISTIDINE KINASE"/>
    <property type="match status" value="1"/>
</dbReference>
<dbReference type="PROSITE" id="PS50109">
    <property type="entry name" value="HIS_KIN"/>
    <property type="match status" value="1"/>
</dbReference>
<dbReference type="CDD" id="cd00075">
    <property type="entry name" value="HATPase"/>
    <property type="match status" value="1"/>
</dbReference>
<dbReference type="EMBL" id="BOPF01000045">
    <property type="protein sequence ID" value="GIJ51178.1"/>
    <property type="molecule type" value="Genomic_DNA"/>
</dbReference>
<keyword evidence="6" id="KW-0808">Transferase</keyword>
<dbReference type="InterPro" id="IPR013767">
    <property type="entry name" value="PAS_fold"/>
</dbReference>
<dbReference type="SUPFAM" id="SSF55781">
    <property type="entry name" value="GAF domain-like"/>
    <property type="match status" value="1"/>
</dbReference>
<keyword evidence="9" id="KW-0472">Membrane</keyword>
<dbReference type="InterPro" id="IPR036890">
    <property type="entry name" value="HATPase_C_sf"/>
</dbReference>
<comment type="subcellular location">
    <subcellularLocation>
        <location evidence="3">Cell membrane</location>
    </subcellularLocation>
</comment>
<dbReference type="PRINTS" id="PR00344">
    <property type="entry name" value="BCTRLSENSOR"/>
</dbReference>
<dbReference type="InterPro" id="IPR004358">
    <property type="entry name" value="Sig_transdc_His_kin-like_C"/>
</dbReference>
<dbReference type="SMART" id="SM00387">
    <property type="entry name" value="HATPase_c"/>
    <property type="match status" value="1"/>
</dbReference>
<dbReference type="PROSITE" id="PS50112">
    <property type="entry name" value="PAS"/>
    <property type="match status" value="1"/>
</dbReference>
<dbReference type="CDD" id="cd00130">
    <property type="entry name" value="PAS"/>
    <property type="match status" value="1"/>
</dbReference>
<evidence type="ECO:0000256" key="7">
    <source>
        <dbReference type="ARBA" id="ARBA00022777"/>
    </source>
</evidence>
<reference evidence="12" key="1">
    <citation type="submission" date="2021-01" db="EMBL/GenBank/DDBJ databases">
        <title>Whole genome shotgun sequence of Virgisporangium aliadipatigenens NBRC 105644.</title>
        <authorList>
            <person name="Komaki H."/>
            <person name="Tamura T."/>
        </authorList>
    </citation>
    <scope>NUCLEOTIDE SEQUENCE</scope>
    <source>
        <strain evidence="12">NBRC 105644</strain>
    </source>
</reference>
<dbReference type="Gene3D" id="1.10.287.130">
    <property type="match status" value="1"/>
</dbReference>
<sequence>MTEPQQGERRADRTDAAMLSLLETVARSANEAESLDDAGRQTLDAVCRTTGWPVGHMALPSAEEPTTFVSSGVWVLPAGDDFGVLRSITETMRFPPGVGIIGTVAATGEPTWSQDVPNDPNFVRAQQDVDLGVASAFAFPVWGRDGVAAVLEFFSRRQLAVDAELLRVMGTVGVQLGRVADRMQARRELEAGARRLEQIIETSAEAFVSIDEESRITGWNAAAENMFGLPRDLVLGQPLAETIIPPGLRAAHHEGLARFLATGEKRVIGKRIEITAWRADGEFPVELAIWALHEGGRWSFNAFLHDVRDRRRAEERLREAYETERATAARLRALDEAKDEFVATVSHELRTPLTSISGYLELLLDGDAGEVPRHQQRMLTTMARNATRLRALIEDLLLINQMRAGTLNLEKEPTSIPGVVTRALRSVTGQANAHDQRFDVDLDPTLEPVRADPAHLERALRALFSNAIKFSPEGAVVTVRGRRLDGSVELAVTDRGVGIPADEVPQLFEHFYRARHANAEAVQGAGLGLTIARRIVEEHGGRIEVQSSPGEGSTFTVCLPA</sequence>
<dbReference type="GO" id="GO:0006355">
    <property type="term" value="P:regulation of DNA-templated transcription"/>
    <property type="evidence" value="ECO:0007669"/>
    <property type="project" value="InterPro"/>
</dbReference>
<dbReference type="Pfam" id="PF13185">
    <property type="entry name" value="GAF_2"/>
    <property type="match status" value="1"/>
</dbReference>
<organism evidence="12 13">
    <name type="scientific">Virgisporangium aliadipatigenens</name>
    <dbReference type="NCBI Taxonomy" id="741659"/>
    <lineage>
        <taxon>Bacteria</taxon>
        <taxon>Bacillati</taxon>
        <taxon>Actinomycetota</taxon>
        <taxon>Actinomycetes</taxon>
        <taxon>Micromonosporales</taxon>
        <taxon>Micromonosporaceae</taxon>
        <taxon>Virgisporangium</taxon>
    </lineage>
</organism>
<dbReference type="Pfam" id="PF02518">
    <property type="entry name" value="HATPase_c"/>
    <property type="match status" value="1"/>
</dbReference>
<evidence type="ECO:0000256" key="9">
    <source>
        <dbReference type="ARBA" id="ARBA00023136"/>
    </source>
</evidence>
<dbReference type="SUPFAM" id="SSF55874">
    <property type="entry name" value="ATPase domain of HSP90 chaperone/DNA topoisomerase II/histidine kinase"/>
    <property type="match status" value="1"/>
</dbReference>
<feature type="domain" description="PAS" evidence="11">
    <location>
        <begin position="192"/>
        <end position="263"/>
    </location>
</feature>
<evidence type="ECO:0000313" key="13">
    <source>
        <dbReference type="Proteomes" id="UP000619260"/>
    </source>
</evidence>
<dbReference type="NCBIfam" id="TIGR00229">
    <property type="entry name" value="sensory_box"/>
    <property type="match status" value="1"/>
</dbReference>
<evidence type="ECO:0000256" key="4">
    <source>
        <dbReference type="ARBA" id="ARBA00012438"/>
    </source>
</evidence>
<evidence type="ECO:0000259" key="10">
    <source>
        <dbReference type="PROSITE" id="PS50109"/>
    </source>
</evidence>
<dbReference type="GO" id="GO:0000155">
    <property type="term" value="F:phosphorelay sensor kinase activity"/>
    <property type="evidence" value="ECO:0007669"/>
    <property type="project" value="InterPro"/>
</dbReference>
<comment type="catalytic activity">
    <reaction evidence="1">
        <text>ATP + protein L-histidine = ADP + protein N-phospho-L-histidine.</text>
        <dbReference type="EC" id="2.7.13.3"/>
    </reaction>
</comment>